<dbReference type="Proteomes" id="UP000234323">
    <property type="component" value="Unassembled WGS sequence"/>
</dbReference>
<proteinExistence type="predicted"/>
<gene>
    <name evidence="2" type="ORF">RhiirA4_472707</name>
</gene>
<accession>A0A2I1H5B9</accession>
<evidence type="ECO:0000313" key="2">
    <source>
        <dbReference type="EMBL" id="PKY54082.1"/>
    </source>
</evidence>
<name>A0A2I1H5B9_9GLOM</name>
<evidence type="ECO:0000256" key="1">
    <source>
        <dbReference type="SAM" id="Phobius"/>
    </source>
</evidence>
<keyword evidence="1" id="KW-0472">Membrane</keyword>
<protein>
    <submittedName>
        <fullName evidence="2">Uncharacterized protein</fullName>
    </submittedName>
</protein>
<organism evidence="2 3">
    <name type="scientific">Rhizophagus irregularis</name>
    <dbReference type="NCBI Taxonomy" id="588596"/>
    <lineage>
        <taxon>Eukaryota</taxon>
        <taxon>Fungi</taxon>
        <taxon>Fungi incertae sedis</taxon>
        <taxon>Mucoromycota</taxon>
        <taxon>Glomeromycotina</taxon>
        <taxon>Glomeromycetes</taxon>
        <taxon>Glomerales</taxon>
        <taxon>Glomeraceae</taxon>
        <taxon>Rhizophagus</taxon>
    </lineage>
</organism>
<sequence>MTPNVITWNSGDQPDGNEIFSLKQSSESTPVAYVFRQFANFYRNKAIEIPTESIGTVGGLLKLGISTNGDNQRFSIECDTCNLNTNSASWNLASKLCANGKDIITNVTQTDCATASKWDLFGIMSPDVPLPATTSPDSPTIANSTSGNSTGVISVGGLVAAVLGSIIGTAIISFMAGYWVIKRKQFSKNELLIKNDPVNVQVIHG</sequence>
<dbReference type="AlphaFoldDB" id="A0A2I1H5B9"/>
<keyword evidence="1" id="KW-0812">Transmembrane</keyword>
<dbReference type="VEuPathDB" id="FungiDB:FUN_021641"/>
<dbReference type="EMBL" id="LLXI01001530">
    <property type="protein sequence ID" value="PKY54082.1"/>
    <property type="molecule type" value="Genomic_DNA"/>
</dbReference>
<comment type="caution">
    <text evidence="2">The sequence shown here is derived from an EMBL/GenBank/DDBJ whole genome shotgun (WGS) entry which is preliminary data.</text>
</comment>
<dbReference type="VEuPathDB" id="FungiDB:RhiirFUN_003484"/>
<keyword evidence="1" id="KW-1133">Transmembrane helix</keyword>
<dbReference type="VEuPathDB" id="FungiDB:RhiirA1_531594"/>
<reference evidence="2 3" key="1">
    <citation type="submission" date="2015-10" db="EMBL/GenBank/DDBJ databases">
        <title>Genome analyses suggest a sexual origin of heterokaryosis in a supposedly ancient asexual fungus.</title>
        <authorList>
            <person name="Ropars J."/>
            <person name="Sedzielewska K."/>
            <person name="Noel J."/>
            <person name="Charron P."/>
            <person name="Farinelli L."/>
            <person name="Marton T."/>
            <person name="Kruger M."/>
            <person name="Pelin A."/>
            <person name="Brachmann A."/>
            <person name="Corradi N."/>
        </authorList>
    </citation>
    <scope>NUCLEOTIDE SEQUENCE [LARGE SCALE GENOMIC DNA]</scope>
    <source>
        <strain evidence="2 3">A4</strain>
    </source>
</reference>
<keyword evidence="3" id="KW-1185">Reference proteome</keyword>
<evidence type="ECO:0000313" key="3">
    <source>
        <dbReference type="Proteomes" id="UP000234323"/>
    </source>
</evidence>
<feature type="transmembrane region" description="Helical" evidence="1">
    <location>
        <begin position="158"/>
        <end position="181"/>
    </location>
</feature>